<proteinExistence type="predicted"/>
<sequence length="72" mass="8101">MLRLLRRELCLLRSLSTRCGSASGSSCRRPACNSSPVIGSRERPGCTRVWQTSRGPTRSKEWRAEPQRNNPS</sequence>
<gene>
    <name evidence="2" type="ORF">PAHAL_4G102400</name>
</gene>
<reference evidence="2" key="1">
    <citation type="submission" date="2018-04" db="EMBL/GenBank/DDBJ databases">
        <title>WGS assembly of Panicum hallii.</title>
        <authorList>
            <person name="Lovell J."/>
            <person name="Jenkins J."/>
            <person name="Lowry D."/>
            <person name="Mamidi S."/>
            <person name="Sreedasyam A."/>
            <person name="Weng X."/>
            <person name="Barry K."/>
            <person name="Bonette J."/>
            <person name="Campitelli B."/>
            <person name="Daum C."/>
            <person name="Gordon S."/>
            <person name="Gould B."/>
            <person name="Lipzen A."/>
            <person name="Macqueen A."/>
            <person name="Palacio-Mejia J."/>
            <person name="Plott C."/>
            <person name="Shakirov E."/>
            <person name="Shu S."/>
            <person name="Yoshinaga Y."/>
            <person name="Zane M."/>
            <person name="Rokhsar D."/>
            <person name="Grimwood J."/>
            <person name="Schmutz J."/>
            <person name="Juenger T."/>
        </authorList>
    </citation>
    <scope>NUCLEOTIDE SEQUENCE [LARGE SCALE GENOMIC DNA]</scope>
    <source>
        <strain evidence="2">FIL2</strain>
    </source>
</reference>
<name>A0A2S3HIF0_9POAL</name>
<organism evidence="2">
    <name type="scientific">Panicum hallii</name>
    <dbReference type="NCBI Taxonomy" id="206008"/>
    <lineage>
        <taxon>Eukaryota</taxon>
        <taxon>Viridiplantae</taxon>
        <taxon>Streptophyta</taxon>
        <taxon>Embryophyta</taxon>
        <taxon>Tracheophyta</taxon>
        <taxon>Spermatophyta</taxon>
        <taxon>Magnoliopsida</taxon>
        <taxon>Liliopsida</taxon>
        <taxon>Poales</taxon>
        <taxon>Poaceae</taxon>
        <taxon>PACMAD clade</taxon>
        <taxon>Panicoideae</taxon>
        <taxon>Panicodae</taxon>
        <taxon>Paniceae</taxon>
        <taxon>Panicinae</taxon>
        <taxon>Panicum</taxon>
        <taxon>Panicum sect. Panicum</taxon>
    </lineage>
</organism>
<dbReference type="Proteomes" id="UP000243499">
    <property type="component" value="Chromosome 4"/>
</dbReference>
<dbReference type="Gramene" id="PAN23581">
    <property type="protein sequence ID" value="PAN23581"/>
    <property type="gene ID" value="PAHAL_4G102400"/>
</dbReference>
<accession>A0A2S3HIF0</accession>
<feature type="region of interest" description="Disordered" evidence="1">
    <location>
        <begin position="33"/>
        <end position="72"/>
    </location>
</feature>
<protein>
    <submittedName>
        <fullName evidence="2">Uncharacterized protein</fullName>
    </submittedName>
</protein>
<evidence type="ECO:0000256" key="1">
    <source>
        <dbReference type="SAM" id="MobiDB-lite"/>
    </source>
</evidence>
<evidence type="ECO:0000313" key="2">
    <source>
        <dbReference type="EMBL" id="PAN23581.1"/>
    </source>
</evidence>
<dbReference type="EMBL" id="CM008049">
    <property type="protein sequence ID" value="PAN23581.1"/>
    <property type="molecule type" value="Genomic_DNA"/>
</dbReference>
<dbReference type="AlphaFoldDB" id="A0A2S3HIF0"/>